<evidence type="ECO:0000256" key="1">
    <source>
        <dbReference type="SAM" id="SignalP"/>
    </source>
</evidence>
<protein>
    <submittedName>
        <fullName evidence="2">Uncharacterized protein</fullName>
    </submittedName>
</protein>
<evidence type="ECO:0000313" key="2">
    <source>
        <dbReference type="EMBL" id="GCD98910.1"/>
    </source>
</evidence>
<keyword evidence="3" id="KW-1185">Reference proteome</keyword>
<accession>A0A401YWG2</accession>
<dbReference type="AlphaFoldDB" id="A0A401YWG2"/>
<name>A0A401YWG2_9ACTN</name>
<dbReference type="PROSITE" id="PS51318">
    <property type="entry name" value="TAT"/>
    <property type="match status" value="1"/>
</dbReference>
<feature type="chain" id="PRO_5019552095" evidence="1">
    <location>
        <begin position="32"/>
        <end position="918"/>
    </location>
</feature>
<dbReference type="InterPro" id="IPR006311">
    <property type="entry name" value="TAT_signal"/>
</dbReference>
<sequence length="918" mass="95119">MPWRRRFARSTVLGLAVGGLLLGAIPATASAADVRGAGGAQSRTGSGGTPHENNLKVTAVSVGDAVVDARPGHVSKRLTFKPSATYAMDLQWCGSVIVQRAGATPGTFEGAEHSLRFGNGSWASENKPVSVTFELPQYGSSADTRWAVKAVNLAGTIPGSPCPQNLTVFQGDQLTGPGFDTTFTAQTLVDAEAPTNEAIWFDDVRSSKDPVKDGGFLRYQVVAEDLKSGFWQGKATLKGPAGLSVTTLFGTDVNVLNQYYPSCDLRGLMLWACEVWFTLPEDAPAGVWTMDSVELTDAGGASKVYPNLGRYPLDLPGRTLWARNFRLDRSEVDPWETEQTVILTADVSAEVQVIKARDINGVCVSGTPTLPQGGSGTLTLPITVPVGVPGCHPALLLEDANGTTSEIRGLPFITAVKGAPPQARNITLDRTTINPLQGGTVRVSLDVSSWKPGVTRVSVYAHGEYEPVKSLSASTVLPRVRDGHATVDLKFPNFEYWRGATNLEVPLTVGISDAAGVWTSYGFDGAEVPGNPLEINVNMPADTYTGVAPARVLDTRDGTGAPAQPLHSGSGVTLRLTGVGGVPATGVSAVALNVTATDTTGDGYLMVSPHMSYRPSGPSPSHLNWGRGRTIANQVIAPVGVDGKVYLNMSGSGAVSVVADVFGYYSDAPTGAKFAAVTPARLLDTRDGTGAPSAGATPAGGVQTVRVTGRGGVPATGVGAVVLNLTATEPVMPGHLLAWQHGGARPTASSLNWAAGQTIGNFVTVPVGPDGTVDLANISGGNVHLIADVFGYFTSTGEGSRFQVIVPAQVLDTRTAGTPPGPGATSVLAPRASDFPQAPTATAVAVNVTVTDTKAPGHLIVWPHGDPMPTASSVNWAIGDTKANLVTVPMREGKVDLNNQSGGTISLIGTIAGFYVAG</sequence>
<gene>
    <name evidence="2" type="ORF">EHYA_06621</name>
</gene>
<proteinExistence type="predicted"/>
<feature type="signal peptide" evidence="1">
    <location>
        <begin position="1"/>
        <end position="31"/>
    </location>
</feature>
<evidence type="ECO:0000313" key="3">
    <source>
        <dbReference type="Proteomes" id="UP000286931"/>
    </source>
</evidence>
<dbReference type="Proteomes" id="UP000286931">
    <property type="component" value="Unassembled WGS sequence"/>
</dbReference>
<comment type="caution">
    <text evidence="2">The sequence shown here is derived from an EMBL/GenBank/DDBJ whole genome shotgun (WGS) entry which is preliminary data.</text>
</comment>
<dbReference type="EMBL" id="BIFH01000030">
    <property type="protein sequence ID" value="GCD98910.1"/>
    <property type="molecule type" value="Genomic_DNA"/>
</dbReference>
<reference evidence="2 3" key="1">
    <citation type="submission" date="2018-12" db="EMBL/GenBank/DDBJ databases">
        <title>Draft genome sequence of Embleya hyalina NBRC 13850T.</title>
        <authorList>
            <person name="Komaki H."/>
            <person name="Hosoyama A."/>
            <person name="Kimura A."/>
            <person name="Ichikawa N."/>
            <person name="Tamura T."/>
        </authorList>
    </citation>
    <scope>NUCLEOTIDE SEQUENCE [LARGE SCALE GENOMIC DNA]</scope>
    <source>
        <strain evidence="2 3">NBRC 13850</strain>
    </source>
</reference>
<keyword evidence="1" id="KW-0732">Signal</keyword>
<organism evidence="2 3">
    <name type="scientific">Embleya hyalina</name>
    <dbReference type="NCBI Taxonomy" id="516124"/>
    <lineage>
        <taxon>Bacteria</taxon>
        <taxon>Bacillati</taxon>
        <taxon>Actinomycetota</taxon>
        <taxon>Actinomycetes</taxon>
        <taxon>Kitasatosporales</taxon>
        <taxon>Streptomycetaceae</taxon>
        <taxon>Embleya</taxon>
    </lineage>
</organism>